<feature type="compositionally biased region" description="Gly residues" evidence="1">
    <location>
        <begin position="1"/>
        <end position="10"/>
    </location>
</feature>
<name>A0A4Y8X4M6_9MICC</name>
<evidence type="ECO:0000313" key="2">
    <source>
        <dbReference type="EMBL" id="MBB4882948.1"/>
    </source>
</evidence>
<dbReference type="GO" id="GO:0016740">
    <property type="term" value="F:transferase activity"/>
    <property type="evidence" value="ECO:0007669"/>
    <property type="project" value="UniProtKB-KW"/>
</dbReference>
<feature type="region of interest" description="Disordered" evidence="1">
    <location>
        <begin position="1"/>
        <end position="41"/>
    </location>
</feature>
<dbReference type="EMBL" id="JACHMC010000001">
    <property type="protein sequence ID" value="MBB4882948.1"/>
    <property type="molecule type" value="Genomic_DNA"/>
</dbReference>
<dbReference type="SUPFAM" id="SSF53756">
    <property type="entry name" value="UDP-Glycosyltransferase/glycogen phosphorylase"/>
    <property type="match status" value="1"/>
</dbReference>
<gene>
    <name evidence="2" type="ORF">BJ976_001299</name>
</gene>
<dbReference type="Gene3D" id="3.40.50.2000">
    <property type="entry name" value="Glycogen Phosphorylase B"/>
    <property type="match status" value="1"/>
</dbReference>
<accession>A0A4Y8X4M6</accession>
<keyword evidence="3" id="KW-1185">Reference proteome</keyword>
<keyword evidence="2" id="KW-0808">Transferase</keyword>
<dbReference type="OrthoDB" id="6713581at2"/>
<dbReference type="CDD" id="cd03801">
    <property type="entry name" value="GT4_PimA-like"/>
    <property type="match status" value="1"/>
</dbReference>
<dbReference type="RefSeq" id="WP_135028072.1">
    <property type="nucleotide sequence ID" value="NZ_BMLA01000001.1"/>
</dbReference>
<dbReference type="Proteomes" id="UP000560081">
    <property type="component" value="Unassembled WGS sequence"/>
</dbReference>
<dbReference type="AlphaFoldDB" id="A0A4Y8X4M6"/>
<evidence type="ECO:0000313" key="3">
    <source>
        <dbReference type="Proteomes" id="UP000560081"/>
    </source>
</evidence>
<evidence type="ECO:0000256" key="1">
    <source>
        <dbReference type="SAM" id="MobiDB-lite"/>
    </source>
</evidence>
<organism evidence="2 3">
    <name type="scientific">Micrococcus flavus</name>
    <dbReference type="NCBI Taxonomy" id="384602"/>
    <lineage>
        <taxon>Bacteria</taxon>
        <taxon>Bacillati</taxon>
        <taxon>Actinomycetota</taxon>
        <taxon>Actinomycetes</taxon>
        <taxon>Micrococcales</taxon>
        <taxon>Micrococcaceae</taxon>
        <taxon>Micrococcus</taxon>
    </lineage>
</organism>
<comment type="caution">
    <text evidence="2">The sequence shown here is derived from an EMBL/GenBank/DDBJ whole genome shotgun (WGS) entry which is preliminary data.</text>
</comment>
<proteinExistence type="predicted"/>
<sequence length="610" mass="64720">MSGTGAGARGLGPTVRRGAGRARVVGRRAMDRATAAGRGAARAGRAALGVSTLPAVVWTAAWRGPAPNARPPAWRVLVPLPAPAALHRALTGLPRPSLDAWAPLGPRPADEPGVLLVPVGQLAAGSWEPDAAAALLARRSRRPGGDLLHSVVLTVPGGERSLARAVRRAAGGRVPGVLVASGAVPPDGSPAAGRLAAALGLADAVLVPDASRCEPALARLAAAAGRAVVGPADADTPATELADRGRAARLDLVRASDAVPGDWPDAPRASLSVRREPRRVVVAGHDLKFADGLIAELRAQGHEVRVDAWTGHARHDAEASRALAAWADVVHCEWSLGNLVWHSRHRRPGTRLTARTHLQEAATDFPARVRREAVDAWVFVAEHVRAQLVRDTGLDPARTRWIPNAVRLPGSEWSAAHPVDPTQRFTLGLVGALPERKGLDRALDVLALLRAEDPHFRLRIRGHRPEDLAWVRERPAARAYYAAQRRRMAEDPLLAGAVEWDPHGPDMDRWYASVGTVLSTSDFESFHFTLPDGAAHGRLPRSLAWAGADLLYPADWLAPDTAGLAAAVRDAVRDPEAWTASVHAARSFVARTYAEDLVLPALADAVLGVR</sequence>
<feature type="compositionally biased region" description="Low complexity" evidence="1">
    <location>
        <begin position="32"/>
        <end position="41"/>
    </location>
</feature>
<reference evidence="2 3" key="1">
    <citation type="submission" date="2020-08" db="EMBL/GenBank/DDBJ databases">
        <title>Sequencing the genomes of 1000 actinobacteria strains.</title>
        <authorList>
            <person name="Klenk H.-P."/>
        </authorList>
    </citation>
    <scope>NUCLEOTIDE SEQUENCE [LARGE SCALE GENOMIC DNA]</scope>
    <source>
        <strain evidence="2 3">DSM 19079</strain>
    </source>
</reference>
<protein>
    <submittedName>
        <fullName evidence="2">Glycosyltransferase involved in cell wall biosynthesis</fullName>
    </submittedName>
</protein>